<feature type="transmembrane region" description="Helical" evidence="6">
    <location>
        <begin position="150"/>
        <end position="174"/>
    </location>
</feature>
<accession>A0A2X0WZ36</accession>
<evidence type="ECO:0000256" key="6">
    <source>
        <dbReference type="RuleBase" id="RU363058"/>
    </source>
</evidence>
<feature type="region of interest" description="Disordered" evidence="7">
    <location>
        <begin position="792"/>
        <end position="816"/>
    </location>
</feature>
<organism evidence="8 9">
    <name type="scientific">Anaerobiospirillum thomasii</name>
    <dbReference type="NCBI Taxonomy" id="179995"/>
    <lineage>
        <taxon>Bacteria</taxon>
        <taxon>Pseudomonadati</taxon>
        <taxon>Pseudomonadota</taxon>
        <taxon>Gammaproteobacteria</taxon>
        <taxon>Aeromonadales</taxon>
        <taxon>Succinivibrionaceae</taxon>
        <taxon>Anaerobiospirillum</taxon>
    </lineage>
</organism>
<dbReference type="EMBL" id="UAPV01000001">
    <property type="protein sequence ID" value="SPT70801.1"/>
    <property type="molecule type" value="Genomic_DNA"/>
</dbReference>
<feature type="transmembrane region" description="Helical" evidence="6">
    <location>
        <begin position="78"/>
        <end position="99"/>
    </location>
</feature>
<name>A0A2X0WZ36_9GAMM</name>
<gene>
    <name evidence="8" type="ORF">NCTC13093_02225</name>
</gene>
<dbReference type="AlphaFoldDB" id="A0A2X0WZ36"/>
<dbReference type="GO" id="GO:0016020">
    <property type="term" value="C:membrane"/>
    <property type="evidence" value="ECO:0007669"/>
    <property type="project" value="UniProtKB-SubCell"/>
</dbReference>
<dbReference type="GO" id="GO:0005315">
    <property type="term" value="F:phosphate transmembrane transporter activity"/>
    <property type="evidence" value="ECO:0007669"/>
    <property type="project" value="InterPro"/>
</dbReference>
<feature type="transmembrane region" description="Helical" evidence="6">
    <location>
        <begin position="465"/>
        <end position="491"/>
    </location>
</feature>
<keyword evidence="6" id="KW-0592">Phosphate transport</keyword>
<reference evidence="8 9" key="1">
    <citation type="submission" date="2018-06" db="EMBL/GenBank/DDBJ databases">
        <authorList>
            <consortium name="Pathogen Informatics"/>
            <person name="Doyle S."/>
        </authorList>
    </citation>
    <scope>NUCLEOTIDE SEQUENCE [LARGE SCALE GENOMIC DNA]</scope>
    <source>
        <strain evidence="8 9">NCTC13093</strain>
    </source>
</reference>
<proteinExistence type="inferred from homology"/>
<feature type="transmembrane region" description="Helical" evidence="6">
    <location>
        <begin position="254"/>
        <end position="271"/>
    </location>
</feature>
<feature type="transmembrane region" description="Helical" evidence="6">
    <location>
        <begin position="409"/>
        <end position="429"/>
    </location>
</feature>
<dbReference type="PANTHER" id="PTHR11101:SF16">
    <property type="entry name" value="PHOSPHATE TRANSPORTER"/>
    <property type="match status" value="1"/>
</dbReference>
<keyword evidence="4 6" id="KW-1133">Transmembrane helix</keyword>
<feature type="transmembrane region" description="Helical" evidence="6">
    <location>
        <begin position="228"/>
        <end position="248"/>
    </location>
</feature>
<comment type="subcellular location">
    <subcellularLocation>
        <location evidence="1 6">Membrane</location>
        <topology evidence="1 6">Multi-pass membrane protein</topology>
    </subcellularLocation>
</comment>
<dbReference type="InterPro" id="IPR001204">
    <property type="entry name" value="Phos_transporter"/>
</dbReference>
<evidence type="ECO:0000313" key="9">
    <source>
        <dbReference type="Proteomes" id="UP000250086"/>
    </source>
</evidence>
<protein>
    <recommendedName>
        <fullName evidence="6">Phosphate transporter</fullName>
    </recommendedName>
</protein>
<evidence type="ECO:0000313" key="8">
    <source>
        <dbReference type="EMBL" id="SPT70801.1"/>
    </source>
</evidence>
<evidence type="ECO:0000256" key="7">
    <source>
        <dbReference type="SAM" id="MobiDB-lite"/>
    </source>
</evidence>
<keyword evidence="9" id="KW-1185">Reference proteome</keyword>
<feature type="transmembrane region" description="Helical" evidence="6">
    <location>
        <begin position="105"/>
        <end position="129"/>
    </location>
</feature>
<sequence>MSESIFLILVIFLLLLASIDLFVGVSNDAVNFLNSAVGCRITSLRVIMVVASLGVLFGATFSSGMMEIARSGMFNPHLFTFHDVMIIFFAVMVTDVLILNLFNSLGLPTSTTVTIVFDLLGAAVAASLYKLYVDQNSLSFVFDYIKSDKAITIVSAILVSVAVAFISGALVQFIMRLLFSFKFENAYKYLGGVYTGFALTAIIYFLVMKGAKGASFMRPEYIEYINTNTSSILWTCFISLSVLGQLLIFIKFNVFKIIILSGTFALAFSFAGNDLVNFIGVPLAALESFQVWLANGAPASDSFMMHSLTENVKTPTYYLVIAGSIMVVTLWTSKKAHKVLQTSISLSSSNRGEHEQFGASTPGRIITRFGLGVSRASYKVIPAFMLAFIGRRYEKVPMVKGEIPLPFDYIRASVNLVLASILISSATSLKLPLSTTYVTFMVAMGTSFADGAWDRESAVYRISGVITVIAGWFLTGLCAFTATFLVCLSFYNFGTAAIFGMMALTIFVIIKTNFVKSKTTQTVKMVIDAKGDNQKILQVVSKSVPNFFDYNVECLNKAVSNFFEDNEYQIRKARNKASNVLEEISRERSAYYSMAADRQKNEKMSKAALDAMHFFYLTFSNMREASKSVKYAIDQAVVHVANRHTIFEGRMKEIILDLTSRLEKICNDMRVIANEPTVENVETIIKHARKLNKDISKSQVELVNLIGQQTVSMHSSEMFLTFLQTIREVSSRYVAVAMQERALAQIVSGAAPTPIVHSAQEDIEDDAGETLVDKALAVDTIIETETSLHADSDKDLKADDESVEVSQTVKNQTDNK</sequence>
<evidence type="ECO:0000256" key="4">
    <source>
        <dbReference type="ARBA" id="ARBA00022989"/>
    </source>
</evidence>
<dbReference type="RefSeq" id="WP_113744832.1">
    <property type="nucleotide sequence ID" value="NZ_UAPV01000001.1"/>
</dbReference>
<keyword evidence="5 6" id="KW-0472">Membrane</keyword>
<feature type="transmembrane region" description="Helical" evidence="6">
    <location>
        <begin position="315"/>
        <end position="333"/>
    </location>
</feature>
<feature type="transmembrane region" description="Helical" evidence="6">
    <location>
        <begin position="45"/>
        <end position="66"/>
    </location>
</feature>
<evidence type="ECO:0000256" key="2">
    <source>
        <dbReference type="ARBA" id="ARBA00022448"/>
    </source>
</evidence>
<dbReference type="GO" id="GO:0035435">
    <property type="term" value="P:phosphate ion transmembrane transport"/>
    <property type="evidence" value="ECO:0007669"/>
    <property type="project" value="TreeGrafter"/>
</dbReference>
<keyword evidence="3 6" id="KW-0812">Transmembrane</keyword>
<keyword evidence="2 6" id="KW-0813">Transport</keyword>
<feature type="compositionally biased region" description="Polar residues" evidence="7">
    <location>
        <begin position="804"/>
        <end position="816"/>
    </location>
</feature>
<feature type="transmembrane region" description="Helical" evidence="6">
    <location>
        <begin position="497"/>
        <end position="515"/>
    </location>
</feature>
<evidence type="ECO:0000256" key="3">
    <source>
        <dbReference type="ARBA" id="ARBA00022692"/>
    </source>
</evidence>
<dbReference type="Pfam" id="PF01384">
    <property type="entry name" value="PHO4"/>
    <property type="match status" value="1"/>
</dbReference>
<comment type="similarity">
    <text evidence="6">Belongs to the inorganic phosphate transporter (PiT) (TC 2.A.20) family.</text>
</comment>
<evidence type="ECO:0000256" key="5">
    <source>
        <dbReference type="ARBA" id="ARBA00023136"/>
    </source>
</evidence>
<dbReference type="PANTHER" id="PTHR11101">
    <property type="entry name" value="PHOSPHATE TRANSPORTER"/>
    <property type="match status" value="1"/>
</dbReference>
<feature type="transmembrane region" description="Helical" evidence="6">
    <location>
        <begin position="186"/>
        <end position="207"/>
    </location>
</feature>
<evidence type="ECO:0000256" key="1">
    <source>
        <dbReference type="ARBA" id="ARBA00004141"/>
    </source>
</evidence>
<dbReference type="Proteomes" id="UP000250086">
    <property type="component" value="Unassembled WGS sequence"/>
</dbReference>